<dbReference type="Pfam" id="PF00534">
    <property type="entry name" value="Glycos_transf_1"/>
    <property type="match status" value="1"/>
</dbReference>
<organism evidence="3 4">
    <name type="scientific">Epibacterium ulvae</name>
    <dbReference type="NCBI Taxonomy" id="1156985"/>
    <lineage>
        <taxon>Bacteria</taxon>
        <taxon>Pseudomonadati</taxon>
        <taxon>Pseudomonadota</taxon>
        <taxon>Alphaproteobacteria</taxon>
        <taxon>Rhodobacterales</taxon>
        <taxon>Roseobacteraceae</taxon>
        <taxon>Epibacterium</taxon>
    </lineage>
</organism>
<protein>
    <submittedName>
        <fullName evidence="3">Glycosyltransferase involved in cell wall bisynthesis</fullName>
    </submittedName>
</protein>
<dbReference type="Gene3D" id="3.40.50.2000">
    <property type="entry name" value="Glycogen Phosphorylase B"/>
    <property type="match status" value="2"/>
</dbReference>
<dbReference type="Pfam" id="PF13439">
    <property type="entry name" value="Glyco_transf_4"/>
    <property type="match status" value="1"/>
</dbReference>
<feature type="domain" description="Glycosyl transferase family 1" evidence="1">
    <location>
        <begin position="199"/>
        <end position="355"/>
    </location>
</feature>
<dbReference type="InterPro" id="IPR028098">
    <property type="entry name" value="Glyco_trans_4-like_N"/>
</dbReference>
<feature type="domain" description="Glycosyltransferase subfamily 4-like N-terminal" evidence="2">
    <location>
        <begin position="26"/>
        <end position="176"/>
    </location>
</feature>
<dbReference type="Proteomes" id="UP000198767">
    <property type="component" value="Unassembled WGS sequence"/>
</dbReference>
<dbReference type="RefSeq" id="WP_139163228.1">
    <property type="nucleotide sequence ID" value="NZ_FMWG01000013.1"/>
</dbReference>
<evidence type="ECO:0000313" key="4">
    <source>
        <dbReference type="Proteomes" id="UP000198767"/>
    </source>
</evidence>
<evidence type="ECO:0000259" key="1">
    <source>
        <dbReference type="Pfam" id="PF00534"/>
    </source>
</evidence>
<dbReference type="PANTHER" id="PTHR12526:SF630">
    <property type="entry name" value="GLYCOSYLTRANSFERASE"/>
    <property type="match status" value="1"/>
</dbReference>
<dbReference type="GO" id="GO:0016757">
    <property type="term" value="F:glycosyltransferase activity"/>
    <property type="evidence" value="ECO:0007669"/>
    <property type="project" value="InterPro"/>
</dbReference>
<dbReference type="OrthoDB" id="7527790at2"/>
<reference evidence="3 4" key="1">
    <citation type="submission" date="2016-10" db="EMBL/GenBank/DDBJ databases">
        <authorList>
            <person name="de Groot N.N."/>
        </authorList>
    </citation>
    <scope>NUCLEOTIDE SEQUENCE [LARGE SCALE GENOMIC DNA]</scope>
    <source>
        <strain evidence="3 4">U95</strain>
    </source>
</reference>
<gene>
    <name evidence="3" type="ORF">SAMN04488118_11359</name>
</gene>
<dbReference type="PANTHER" id="PTHR12526">
    <property type="entry name" value="GLYCOSYLTRANSFERASE"/>
    <property type="match status" value="1"/>
</dbReference>
<dbReference type="AlphaFoldDB" id="A0A1G5RF04"/>
<keyword evidence="3" id="KW-0808">Transferase</keyword>
<keyword evidence="4" id="KW-1185">Reference proteome</keyword>
<evidence type="ECO:0000259" key="2">
    <source>
        <dbReference type="Pfam" id="PF13439"/>
    </source>
</evidence>
<dbReference type="EMBL" id="FMWG01000013">
    <property type="protein sequence ID" value="SCZ71981.1"/>
    <property type="molecule type" value="Genomic_DNA"/>
</dbReference>
<dbReference type="InterPro" id="IPR001296">
    <property type="entry name" value="Glyco_trans_1"/>
</dbReference>
<evidence type="ECO:0000313" key="3">
    <source>
        <dbReference type="EMBL" id="SCZ71981.1"/>
    </source>
</evidence>
<name>A0A1G5RF04_9RHOB</name>
<accession>A0A1G5RF04</accession>
<sequence>MRIVHVLTRLLRAGSEENTISSCIWQAKHGHDVIVVHGPDPDPYWQKNFGDQVSFVEVPDLVHPIHPLKDLKAIRAMRELFRGLEPDVIHTHQSKAGIIGRFAAKVVPDALVVHGIHIVAFEQVGQLKKNIYIAAEKLAARYTDLFIAVSRSVGQAYIDEGICKHVEPVYSGMPLENFRNAQPPEDWPELLGVPADTTEAARPKVILMVAAYETRKRHRAFLQALKPVLAETPNVQILFAGRGPVEDDVRAAVREFELQDHVTLCGFRNDPYALMALADVCVLTSEREGLPRVVVQYVATGTPVVVSDLPGLEEIVKDGVNGLVTDAHDLSDTADKLKQLLNNPDQLAKLAEGAKATDVSEWELERLGQRTTALYEQTRAHLSQKGAGTAPKLT</sequence>
<dbReference type="SUPFAM" id="SSF53756">
    <property type="entry name" value="UDP-Glycosyltransferase/glycogen phosphorylase"/>
    <property type="match status" value="1"/>
</dbReference>
<proteinExistence type="predicted"/>
<dbReference type="STRING" id="1156985.SAMN04488118_11359"/>